<accession>A0A947D8B7</accession>
<dbReference type="RefSeq" id="WP_261968684.1">
    <property type="nucleotide sequence ID" value="NZ_JAHHZF010000005.1"/>
</dbReference>
<name>A0A947D8B7_9HYPH</name>
<organism evidence="1 2">
    <name type="scientific">Prosthecodimorpha staleyi</name>
    <dbReference type="NCBI Taxonomy" id="2840188"/>
    <lineage>
        <taxon>Bacteria</taxon>
        <taxon>Pseudomonadati</taxon>
        <taxon>Pseudomonadota</taxon>
        <taxon>Alphaproteobacteria</taxon>
        <taxon>Hyphomicrobiales</taxon>
        <taxon>Ancalomicrobiaceae</taxon>
        <taxon>Prosthecodimorpha</taxon>
    </lineage>
</organism>
<keyword evidence="2" id="KW-1185">Reference proteome</keyword>
<gene>
    <name evidence="1" type="ORF">KL771_11410</name>
</gene>
<dbReference type="Proteomes" id="UP000766595">
    <property type="component" value="Unassembled WGS sequence"/>
</dbReference>
<proteinExistence type="predicted"/>
<evidence type="ECO:0000313" key="1">
    <source>
        <dbReference type="EMBL" id="MBT9290067.1"/>
    </source>
</evidence>
<dbReference type="AlphaFoldDB" id="A0A947D8B7"/>
<sequence length="112" mass="12553">MSEISNGFSNGDTASYELQKLGFFRESAVLRWLSVRYKILSWVSARGNDFYSTEQALRIAILSAELSVVAENIIIAYSIGTMAEWDQYCKIDESDLAILENACTLIESGLNR</sequence>
<comment type="caution">
    <text evidence="1">The sequence shown here is derived from an EMBL/GenBank/DDBJ whole genome shotgun (WGS) entry which is preliminary data.</text>
</comment>
<reference evidence="1 2" key="1">
    <citation type="submission" date="2021-06" db="EMBL/GenBank/DDBJ databases">
        <authorList>
            <person name="Grouzdev D.S."/>
            <person name="Koziaeva V."/>
        </authorList>
    </citation>
    <scope>NUCLEOTIDE SEQUENCE [LARGE SCALE GENOMIC DNA]</scope>
    <source>
        <strain evidence="1 2">22</strain>
    </source>
</reference>
<protein>
    <submittedName>
        <fullName evidence="1">Uncharacterized protein</fullName>
    </submittedName>
</protein>
<dbReference type="EMBL" id="JAHHZF010000005">
    <property type="protein sequence ID" value="MBT9290067.1"/>
    <property type="molecule type" value="Genomic_DNA"/>
</dbReference>
<evidence type="ECO:0000313" key="2">
    <source>
        <dbReference type="Proteomes" id="UP000766595"/>
    </source>
</evidence>